<keyword evidence="3" id="KW-0645">Protease</keyword>
<evidence type="ECO:0000256" key="2">
    <source>
        <dbReference type="ARBA" id="ARBA00022645"/>
    </source>
</evidence>
<evidence type="ECO:0000256" key="11">
    <source>
        <dbReference type="ARBA" id="ARBA00023136"/>
    </source>
</evidence>
<evidence type="ECO:0000313" key="19">
    <source>
        <dbReference type="EMBL" id="MFC4075344.1"/>
    </source>
</evidence>
<dbReference type="Proteomes" id="UP001595843">
    <property type="component" value="Unassembled WGS sequence"/>
</dbReference>
<dbReference type="SUPFAM" id="SSF53955">
    <property type="entry name" value="Lysozyme-like"/>
    <property type="match status" value="1"/>
</dbReference>
<feature type="domain" description="Penicillin-binding protein transpeptidase" evidence="17">
    <location>
        <begin position="345"/>
        <end position="615"/>
    </location>
</feature>
<evidence type="ECO:0000256" key="12">
    <source>
        <dbReference type="ARBA" id="ARBA00023268"/>
    </source>
</evidence>
<feature type="domain" description="Glycosyl transferase family 51" evidence="18">
    <location>
        <begin position="72"/>
        <end position="249"/>
    </location>
</feature>
<keyword evidence="4" id="KW-0328">Glycosyltransferase</keyword>
<keyword evidence="2" id="KW-0121">Carboxypeptidase</keyword>
<keyword evidence="9" id="KW-0573">Peptidoglycan synthesis</keyword>
<name>A0ABV8JHB2_9BACL</name>
<evidence type="ECO:0000256" key="9">
    <source>
        <dbReference type="ARBA" id="ARBA00022984"/>
    </source>
</evidence>
<evidence type="ECO:0000256" key="10">
    <source>
        <dbReference type="ARBA" id="ARBA00022989"/>
    </source>
</evidence>
<evidence type="ECO:0000256" key="6">
    <source>
        <dbReference type="ARBA" id="ARBA00022692"/>
    </source>
</evidence>
<accession>A0ABV8JHB2</accession>
<evidence type="ECO:0000313" key="20">
    <source>
        <dbReference type="Proteomes" id="UP001595843"/>
    </source>
</evidence>
<dbReference type="InterPro" id="IPR001264">
    <property type="entry name" value="Glyco_trans_51"/>
</dbReference>
<organism evidence="19 20">
    <name type="scientific">Salinithrix halophila</name>
    <dbReference type="NCBI Taxonomy" id="1485204"/>
    <lineage>
        <taxon>Bacteria</taxon>
        <taxon>Bacillati</taxon>
        <taxon>Bacillota</taxon>
        <taxon>Bacilli</taxon>
        <taxon>Bacillales</taxon>
        <taxon>Thermoactinomycetaceae</taxon>
        <taxon>Salinithrix</taxon>
    </lineage>
</organism>
<proteinExistence type="predicted"/>
<feature type="compositionally biased region" description="Acidic residues" evidence="16">
    <location>
        <begin position="645"/>
        <end position="659"/>
    </location>
</feature>
<dbReference type="SUPFAM" id="SSF56601">
    <property type="entry name" value="beta-lactamase/transpeptidase-like"/>
    <property type="match status" value="1"/>
</dbReference>
<dbReference type="InterPro" id="IPR050396">
    <property type="entry name" value="Glycosyltr_51/Transpeptidase"/>
</dbReference>
<evidence type="ECO:0000256" key="7">
    <source>
        <dbReference type="ARBA" id="ARBA00022801"/>
    </source>
</evidence>
<evidence type="ECO:0000256" key="3">
    <source>
        <dbReference type="ARBA" id="ARBA00022670"/>
    </source>
</evidence>
<keyword evidence="12" id="KW-0511">Multifunctional enzyme</keyword>
<dbReference type="EMBL" id="JBHSAP010000003">
    <property type="protein sequence ID" value="MFC4075344.1"/>
    <property type="molecule type" value="Genomic_DNA"/>
</dbReference>
<keyword evidence="6" id="KW-0812">Transmembrane</keyword>
<feature type="compositionally biased region" description="Low complexity" evidence="16">
    <location>
        <begin position="660"/>
        <end position="704"/>
    </location>
</feature>
<dbReference type="Pfam" id="PF00905">
    <property type="entry name" value="Transpeptidase"/>
    <property type="match status" value="1"/>
</dbReference>
<keyword evidence="1" id="KW-1003">Cell membrane</keyword>
<keyword evidence="13" id="KW-0961">Cell wall biogenesis/degradation</keyword>
<dbReference type="InterPro" id="IPR012338">
    <property type="entry name" value="Beta-lactam/transpept-like"/>
</dbReference>
<comment type="catalytic activity">
    <reaction evidence="14">
        <text>Preferential cleavage: (Ac)2-L-Lys-D-Ala-|-D-Ala. Also transpeptidation of peptidyl-alanyl moieties that are N-acyl substituents of D-alanine.</text>
        <dbReference type="EC" id="3.4.16.4"/>
    </reaction>
</comment>
<keyword evidence="5" id="KW-0808">Transferase</keyword>
<keyword evidence="8" id="KW-0133">Cell shape</keyword>
<dbReference type="Gene3D" id="3.40.710.10">
    <property type="entry name" value="DD-peptidase/beta-lactamase superfamily"/>
    <property type="match status" value="1"/>
</dbReference>
<dbReference type="PANTHER" id="PTHR32282:SF32">
    <property type="entry name" value="PENICILLIN-BINDING PROTEIN 2A"/>
    <property type="match status" value="1"/>
</dbReference>
<dbReference type="RefSeq" id="WP_380701162.1">
    <property type="nucleotide sequence ID" value="NZ_JBHSAP010000003.1"/>
</dbReference>
<dbReference type="Gene3D" id="1.10.3810.10">
    <property type="entry name" value="Biosynthetic peptidoglycan transglycosylase-like"/>
    <property type="match status" value="1"/>
</dbReference>
<keyword evidence="7" id="KW-0378">Hydrolase</keyword>
<gene>
    <name evidence="19" type="ORF">ACFOUO_00760</name>
</gene>
<comment type="catalytic activity">
    <reaction evidence="15">
        <text>[GlcNAc-(1-&gt;4)-Mur2Ac(oyl-L-Ala-gamma-D-Glu-L-Lys-D-Ala-D-Ala)](n)-di-trans,octa-cis-undecaprenyl diphosphate + beta-D-GlcNAc-(1-&gt;4)-Mur2Ac(oyl-L-Ala-gamma-D-Glu-L-Lys-D-Ala-D-Ala)-di-trans,octa-cis-undecaprenyl diphosphate = [GlcNAc-(1-&gt;4)-Mur2Ac(oyl-L-Ala-gamma-D-Glu-L-Lys-D-Ala-D-Ala)](n+1)-di-trans,octa-cis-undecaprenyl diphosphate + di-trans,octa-cis-undecaprenyl diphosphate + H(+)</text>
        <dbReference type="Rhea" id="RHEA:23708"/>
        <dbReference type="Rhea" id="RHEA-COMP:9602"/>
        <dbReference type="Rhea" id="RHEA-COMP:9603"/>
        <dbReference type="ChEBI" id="CHEBI:15378"/>
        <dbReference type="ChEBI" id="CHEBI:58405"/>
        <dbReference type="ChEBI" id="CHEBI:60033"/>
        <dbReference type="ChEBI" id="CHEBI:78435"/>
        <dbReference type="EC" id="2.4.99.28"/>
    </reaction>
</comment>
<feature type="compositionally biased region" description="Gly residues" evidence="16">
    <location>
        <begin position="705"/>
        <end position="719"/>
    </location>
</feature>
<evidence type="ECO:0000259" key="17">
    <source>
        <dbReference type="Pfam" id="PF00905"/>
    </source>
</evidence>
<feature type="compositionally biased region" description="Low complexity" evidence="16">
    <location>
        <begin position="720"/>
        <end position="735"/>
    </location>
</feature>
<evidence type="ECO:0000256" key="1">
    <source>
        <dbReference type="ARBA" id="ARBA00022475"/>
    </source>
</evidence>
<evidence type="ECO:0000256" key="5">
    <source>
        <dbReference type="ARBA" id="ARBA00022679"/>
    </source>
</evidence>
<protein>
    <submittedName>
        <fullName evidence="19">PBP1A family penicillin-binding protein</fullName>
    </submittedName>
</protein>
<keyword evidence="10" id="KW-1133">Transmembrane helix</keyword>
<keyword evidence="11" id="KW-0472">Membrane</keyword>
<dbReference type="InterPro" id="IPR036950">
    <property type="entry name" value="PBP_transglycosylase"/>
</dbReference>
<evidence type="ECO:0000256" key="14">
    <source>
        <dbReference type="ARBA" id="ARBA00034000"/>
    </source>
</evidence>
<evidence type="ECO:0000256" key="4">
    <source>
        <dbReference type="ARBA" id="ARBA00022676"/>
    </source>
</evidence>
<evidence type="ECO:0000256" key="15">
    <source>
        <dbReference type="ARBA" id="ARBA00049902"/>
    </source>
</evidence>
<evidence type="ECO:0000256" key="13">
    <source>
        <dbReference type="ARBA" id="ARBA00023316"/>
    </source>
</evidence>
<evidence type="ECO:0000259" key="18">
    <source>
        <dbReference type="Pfam" id="PF00912"/>
    </source>
</evidence>
<dbReference type="NCBIfam" id="TIGR02074">
    <property type="entry name" value="PBP_1a_fam"/>
    <property type="match status" value="1"/>
</dbReference>
<dbReference type="InterPro" id="IPR023346">
    <property type="entry name" value="Lysozyme-like_dom_sf"/>
</dbReference>
<sequence length="747" mass="82345">MNVRLRRNMKRSGRLFYRAMMTKKWWLLVLSTSLLFMMGGCAAVLMTTAYYNLDSLKNMKFATTLYDHKGKPIVPLGDTKRDYVSLKKIKSAELIEKAFISVEDERFYQHNGADLKGIARALAVDILTFSPKEGASTITQQVARNVILNENEKTMLRKVNEIAIAYNLERKYTKKQILESYLNYIYLGNEVRGIQMASKIYFGKDLTKTELEPYEAALLAGLPKAPEGYNPYINPDRAKQRRNVVLAKMAEKKIITEEEKEKYQERGLGVNKKYLQKHKGDNRFQAYKDYLMKEAEERYGLDAQKLVNGGYKVYTGMNKKAQLSLEQALQNDTFYQGHEKLDSGATMVDPKTGRIAAIGGGRQYMRGFENRALAHIQPGSSIKPLTVYGPAVQEKGYNENSPVSDAPYTYRGWSPKNMDRTYHGTLPLKEVAAKSLNVATARLLTQVVGVDTAFSYAEKLGLNLDERDKSPAPLALGGLTKGVSTLQMAQAYSSFPNKGKYTEAHAIKKIVDADGNVVEPKEEVAKKKKVFSPQAAFTMNKTLKHVVTSGSGRNAQLADGRDIAGKTGTTQNSREAWFVGYSQEYVMATVVFNQNGSGVDLTGGEYPARIFRKVMTDTLRGTKVSRFKAPGGDGSSGGGWKQFFGDDEPEQPEEPEQQEPEQWTPPTEDPGNQGDSNPGNQNGNPGNQDGNPDNGDQSDPPGNDNQGGPGTDDQGGGPDPGNQDGNDDQGSTGDQLPPPPDTGEDGG</sequence>
<dbReference type="PANTHER" id="PTHR32282">
    <property type="entry name" value="BINDING PROTEIN TRANSPEPTIDASE, PUTATIVE-RELATED"/>
    <property type="match status" value="1"/>
</dbReference>
<reference evidence="20" key="1">
    <citation type="journal article" date="2019" name="Int. J. Syst. Evol. Microbiol.">
        <title>The Global Catalogue of Microorganisms (GCM) 10K type strain sequencing project: providing services to taxonomists for standard genome sequencing and annotation.</title>
        <authorList>
            <consortium name="The Broad Institute Genomics Platform"/>
            <consortium name="The Broad Institute Genome Sequencing Center for Infectious Disease"/>
            <person name="Wu L."/>
            <person name="Ma J."/>
        </authorList>
    </citation>
    <scope>NUCLEOTIDE SEQUENCE [LARGE SCALE GENOMIC DNA]</scope>
    <source>
        <strain evidence="20">IBRC-M 10813</strain>
    </source>
</reference>
<evidence type="ECO:0000256" key="8">
    <source>
        <dbReference type="ARBA" id="ARBA00022960"/>
    </source>
</evidence>
<dbReference type="InterPro" id="IPR001460">
    <property type="entry name" value="PCN-bd_Tpept"/>
</dbReference>
<feature type="region of interest" description="Disordered" evidence="16">
    <location>
        <begin position="624"/>
        <end position="747"/>
    </location>
</feature>
<evidence type="ECO:0000256" key="16">
    <source>
        <dbReference type="SAM" id="MobiDB-lite"/>
    </source>
</evidence>
<feature type="compositionally biased region" description="Gly residues" evidence="16">
    <location>
        <begin position="631"/>
        <end position="640"/>
    </location>
</feature>
<dbReference type="Pfam" id="PF00912">
    <property type="entry name" value="Transgly"/>
    <property type="match status" value="1"/>
</dbReference>
<comment type="caution">
    <text evidence="19">The sequence shown here is derived from an EMBL/GenBank/DDBJ whole genome shotgun (WGS) entry which is preliminary data.</text>
</comment>
<keyword evidence="20" id="KW-1185">Reference proteome</keyword>